<sequence length="191" mass="19155">MNTFQTPAAIALSIDLAVANVTVVASERTDTVVDVQPTDAGKKADVKAAEQIEVGFHAGTVSVLAPKGWRKNLGGKNSVEVTVHVPAGSKLDATIAVGNLIGSGDIAGGEVKTSMGDIRIIGAASGEFQLQTATGDIEVGVQPGSAVQLETNTPNGSVANQLAPAAPGHGTVQVHAQTSTGNIIIRTATAA</sequence>
<dbReference type="Pfam" id="PF13349">
    <property type="entry name" value="DUF4097"/>
    <property type="match status" value="1"/>
</dbReference>
<dbReference type="EMBL" id="WRPP01000005">
    <property type="protein sequence ID" value="MVU81017.1"/>
    <property type="molecule type" value="Genomic_DNA"/>
</dbReference>
<evidence type="ECO:0000313" key="2">
    <source>
        <dbReference type="EMBL" id="MVU81017.1"/>
    </source>
</evidence>
<accession>A0A7K1V3D1</accession>
<organism evidence="2 3">
    <name type="scientific">Nocardia terrae</name>
    <dbReference type="NCBI Taxonomy" id="2675851"/>
    <lineage>
        <taxon>Bacteria</taxon>
        <taxon>Bacillati</taxon>
        <taxon>Actinomycetota</taxon>
        <taxon>Actinomycetes</taxon>
        <taxon>Mycobacteriales</taxon>
        <taxon>Nocardiaceae</taxon>
        <taxon>Nocardia</taxon>
    </lineage>
</organism>
<gene>
    <name evidence="2" type="ORF">GPX89_27680</name>
</gene>
<dbReference type="AlphaFoldDB" id="A0A7K1V3D1"/>
<evidence type="ECO:0000259" key="1">
    <source>
        <dbReference type="Pfam" id="PF13349"/>
    </source>
</evidence>
<keyword evidence="3" id="KW-1185">Reference proteome</keyword>
<name>A0A7K1V3D1_9NOCA</name>
<proteinExistence type="predicted"/>
<dbReference type="Proteomes" id="UP000466794">
    <property type="component" value="Unassembled WGS sequence"/>
</dbReference>
<reference evidence="2 3" key="1">
    <citation type="submission" date="2019-12" db="EMBL/GenBank/DDBJ databases">
        <title>Nocardia sp. nov. ET3-3 isolated from soil.</title>
        <authorList>
            <person name="Kanchanasin P."/>
            <person name="Tanasupawat S."/>
            <person name="Yuki M."/>
            <person name="Kudo T."/>
        </authorList>
    </citation>
    <scope>NUCLEOTIDE SEQUENCE [LARGE SCALE GENOMIC DNA]</scope>
    <source>
        <strain evidence="2 3">ET3-3</strain>
    </source>
</reference>
<protein>
    <recommendedName>
        <fullName evidence="1">DUF4097 domain-containing protein</fullName>
    </recommendedName>
</protein>
<dbReference type="InterPro" id="IPR025164">
    <property type="entry name" value="Toastrack_DUF4097"/>
</dbReference>
<dbReference type="RefSeq" id="WP_157390540.1">
    <property type="nucleotide sequence ID" value="NZ_WRPP01000005.1"/>
</dbReference>
<feature type="domain" description="DUF4097" evidence="1">
    <location>
        <begin position="12"/>
        <end position="151"/>
    </location>
</feature>
<evidence type="ECO:0000313" key="3">
    <source>
        <dbReference type="Proteomes" id="UP000466794"/>
    </source>
</evidence>
<comment type="caution">
    <text evidence="2">The sequence shown here is derived from an EMBL/GenBank/DDBJ whole genome shotgun (WGS) entry which is preliminary data.</text>
</comment>